<dbReference type="AlphaFoldDB" id="A0A0M2Q120"/>
<protein>
    <submittedName>
        <fullName evidence="1">Uncharacterized protein</fullName>
    </submittedName>
</protein>
<evidence type="ECO:0000313" key="2">
    <source>
        <dbReference type="Proteomes" id="UP000034681"/>
    </source>
</evidence>
<sequence length="99" mass="10965">MVERAIGKNLKGVQQGYQLKLGQCAPRPTIPLILSRLGRSVVSNKQRKPRLNPFEDPFEDPFENLFENPKATLPRGSLCGVRGVWMAKPAAKPRGRALG</sequence>
<evidence type="ECO:0000313" key="1">
    <source>
        <dbReference type="EMBL" id="KKJ00659.1"/>
    </source>
</evidence>
<dbReference type="Proteomes" id="UP000034681">
    <property type="component" value="Unassembled WGS sequence"/>
</dbReference>
<name>A0A0M2Q120_PROHO</name>
<organism evidence="1 2">
    <name type="scientific">Prochlorothrix hollandica PCC 9006 = CALU 1027</name>
    <dbReference type="NCBI Taxonomy" id="317619"/>
    <lineage>
        <taxon>Bacteria</taxon>
        <taxon>Bacillati</taxon>
        <taxon>Cyanobacteriota</taxon>
        <taxon>Cyanophyceae</taxon>
        <taxon>Prochlorotrichales</taxon>
        <taxon>Prochlorotrichaceae</taxon>
        <taxon>Prochlorothrix</taxon>
    </lineage>
</organism>
<dbReference type="EMBL" id="AJTX02000003">
    <property type="protein sequence ID" value="KKJ00659.1"/>
    <property type="molecule type" value="Genomic_DNA"/>
</dbReference>
<gene>
    <name evidence="1" type="ORF">PROH_05000</name>
</gene>
<proteinExistence type="predicted"/>
<reference evidence="1" key="1">
    <citation type="submission" date="2012-04" db="EMBL/GenBank/DDBJ databases">
        <authorList>
            <person name="Borisov I.G."/>
            <person name="Ivanikova N.V."/>
            <person name="Pinevich A.V."/>
        </authorList>
    </citation>
    <scope>NUCLEOTIDE SEQUENCE</scope>
    <source>
        <strain evidence="1">CALU 1027</strain>
    </source>
</reference>
<accession>A0A0M2Q120</accession>
<comment type="caution">
    <text evidence="1">The sequence shown here is derived from an EMBL/GenBank/DDBJ whole genome shotgun (WGS) entry which is preliminary data.</text>
</comment>
<keyword evidence="2" id="KW-1185">Reference proteome</keyword>